<reference evidence="5 6" key="1">
    <citation type="journal article" date="2018" name="Nat. Ecol. Evol.">
        <title>Genomic signatures of mitonuclear coevolution across populations of Tigriopus californicus.</title>
        <authorList>
            <person name="Barreto F.S."/>
            <person name="Watson E.T."/>
            <person name="Lima T.G."/>
            <person name="Willett C.S."/>
            <person name="Edmands S."/>
            <person name="Li W."/>
            <person name="Burton R.S."/>
        </authorList>
    </citation>
    <scope>NUCLEOTIDE SEQUENCE [LARGE SCALE GENOMIC DNA]</scope>
    <source>
        <strain evidence="5 6">San Diego</strain>
    </source>
</reference>
<feature type="domain" description="Cyclin N-terminal" evidence="4">
    <location>
        <begin position="175"/>
        <end position="258"/>
    </location>
</feature>
<protein>
    <recommendedName>
        <fullName evidence="2">Protein CNPPD1</fullName>
    </recommendedName>
</protein>
<dbReference type="InterPro" id="IPR006671">
    <property type="entry name" value="Cyclin_N"/>
</dbReference>
<evidence type="ECO:0000259" key="4">
    <source>
        <dbReference type="Pfam" id="PF00134"/>
    </source>
</evidence>
<dbReference type="GO" id="GO:0005634">
    <property type="term" value="C:nucleus"/>
    <property type="evidence" value="ECO:0007669"/>
    <property type="project" value="TreeGrafter"/>
</dbReference>
<dbReference type="EMBL" id="VCGU01000459">
    <property type="protein sequence ID" value="TRY61308.1"/>
    <property type="molecule type" value="Genomic_DNA"/>
</dbReference>
<accession>A0A553N792</accession>
<dbReference type="PANTHER" id="PTHR15615:SF108">
    <property type="entry name" value="PROTEIN CNPPD1"/>
    <property type="match status" value="1"/>
</dbReference>
<dbReference type="InterPro" id="IPR036915">
    <property type="entry name" value="Cyclin-like_sf"/>
</dbReference>
<dbReference type="PANTHER" id="PTHR15615">
    <property type="match status" value="1"/>
</dbReference>
<feature type="compositionally biased region" description="Pro residues" evidence="3">
    <location>
        <begin position="1"/>
        <end position="12"/>
    </location>
</feature>
<feature type="region of interest" description="Disordered" evidence="3">
    <location>
        <begin position="1"/>
        <end position="95"/>
    </location>
</feature>
<evidence type="ECO:0000256" key="1">
    <source>
        <dbReference type="ARBA" id="ARBA00038508"/>
    </source>
</evidence>
<dbReference type="GO" id="GO:0019901">
    <property type="term" value="F:protein kinase binding"/>
    <property type="evidence" value="ECO:0007669"/>
    <property type="project" value="InterPro"/>
</dbReference>
<dbReference type="InterPro" id="IPR013922">
    <property type="entry name" value="Cyclin_PHO80-like"/>
</dbReference>
<dbReference type="AlphaFoldDB" id="A0A553N792"/>
<dbReference type="OrthoDB" id="6020664at2759"/>
<evidence type="ECO:0000256" key="3">
    <source>
        <dbReference type="SAM" id="MobiDB-lite"/>
    </source>
</evidence>
<keyword evidence="6" id="KW-1185">Reference proteome</keyword>
<feature type="region of interest" description="Disordered" evidence="3">
    <location>
        <begin position="408"/>
        <end position="451"/>
    </location>
</feature>
<feature type="compositionally biased region" description="Polar residues" evidence="3">
    <location>
        <begin position="408"/>
        <end position="417"/>
    </location>
</feature>
<dbReference type="SUPFAM" id="SSF47954">
    <property type="entry name" value="Cyclin-like"/>
    <property type="match status" value="1"/>
</dbReference>
<evidence type="ECO:0000256" key="2">
    <source>
        <dbReference type="ARBA" id="ARBA00040808"/>
    </source>
</evidence>
<comment type="caution">
    <text evidence="5">The sequence shown here is derived from an EMBL/GenBank/DDBJ whole genome shotgun (WGS) entry which is preliminary data.</text>
</comment>
<name>A0A553N792_TIGCA</name>
<comment type="similarity">
    <text evidence="1">Belongs to the CNPPD1 family.</text>
</comment>
<dbReference type="STRING" id="6832.A0A553N792"/>
<feature type="compositionally biased region" description="Acidic residues" evidence="3">
    <location>
        <begin position="82"/>
        <end position="94"/>
    </location>
</feature>
<evidence type="ECO:0000313" key="5">
    <source>
        <dbReference type="EMBL" id="TRY61308.1"/>
    </source>
</evidence>
<dbReference type="GO" id="GO:0016538">
    <property type="term" value="F:cyclin-dependent protein serine/threonine kinase regulator activity"/>
    <property type="evidence" value="ECO:0007669"/>
    <property type="project" value="TreeGrafter"/>
</dbReference>
<dbReference type="Proteomes" id="UP000318571">
    <property type="component" value="Chromosome 8"/>
</dbReference>
<organism evidence="5 6">
    <name type="scientific">Tigriopus californicus</name>
    <name type="common">Marine copepod</name>
    <dbReference type="NCBI Taxonomy" id="6832"/>
    <lineage>
        <taxon>Eukaryota</taxon>
        <taxon>Metazoa</taxon>
        <taxon>Ecdysozoa</taxon>
        <taxon>Arthropoda</taxon>
        <taxon>Crustacea</taxon>
        <taxon>Multicrustacea</taxon>
        <taxon>Hexanauplia</taxon>
        <taxon>Copepoda</taxon>
        <taxon>Harpacticoida</taxon>
        <taxon>Harpacticidae</taxon>
        <taxon>Tigriopus</taxon>
    </lineage>
</organism>
<gene>
    <name evidence="5" type="ORF">TCAL_01451</name>
</gene>
<proteinExistence type="inferred from homology"/>
<feature type="compositionally biased region" description="Acidic residues" evidence="3">
    <location>
        <begin position="50"/>
        <end position="60"/>
    </location>
</feature>
<evidence type="ECO:0000313" key="6">
    <source>
        <dbReference type="Proteomes" id="UP000318571"/>
    </source>
</evidence>
<dbReference type="GO" id="GO:0000307">
    <property type="term" value="C:cyclin-dependent protein kinase holoenzyme complex"/>
    <property type="evidence" value="ECO:0007669"/>
    <property type="project" value="TreeGrafter"/>
</dbReference>
<dbReference type="CDD" id="cd20557">
    <property type="entry name" value="CYCLIN_ScPCL1-like"/>
    <property type="match status" value="1"/>
</dbReference>
<feature type="compositionally biased region" description="Basic and acidic residues" evidence="3">
    <location>
        <begin position="36"/>
        <end position="49"/>
    </location>
</feature>
<sequence length="529" mass="58744">MRAPPPLPPTQAPPMESGQTAGLVWAKSWDAMTDPDPAHFDPEDSRFDDSQSEASEDWEDLQDRAGSEATEATEATRHEGDLLEEEDEEEEDLYQEFPSHADLASRFAKTLYLGSKAVVLERDSEDTEDVTEAAFRVTQALTELCVEEFGRDHPQAGLNRLCLQRAAEITSVTSPTPTALLLALLYLDRLRQKNPGYLHRISATDLFLVSMMVASKYLYDDGESEEIFVEEWATAGKMEKRDLHDLEFALLDALDWSIYVNPPDFERLAENVESRIAAREVAKRGWASYTDLVVLTRHLPMVKVWEIVAECTLKVTAVCASAYAASILTMMSTVWLLNKSPLGHTALQASLCSSNPVLVTPSPNPAAFNFSEPLDPSPEDESPQLHMLTEVLKASVIVASTFASHTRTGHATNLKSSNPDDDPTNSAYDHENGASNDEDEEEHFQRSWDLDGGNLSDLNHHSTSVLLKPYGADAEPPDPFSRALSSFQVHLNTGLKLLRRKPNSQCPWRKLSVFGVESPYSYGLWGSVF</sequence>
<dbReference type="Gene3D" id="1.10.472.10">
    <property type="entry name" value="Cyclin-like"/>
    <property type="match status" value="1"/>
</dbReference>
<dbReference type="Pfam" id="PF00134">
    <property type="entry name" value="Cyclin_N"/>
    <property type="match status" value="1"/>
</dbReference>